<proteinExistence type="predicted"/>
<keyword evidence="2" id="KW-0695">RNA-directed DNA polymerase</keyword>
<gene>
    <name evidence="2" type="ORF">Tci_895885</name>
</gene>
<reference evidence="2" key="1">
    <citation type="journal article" date="2019" name="Sci. Rep.">
        <title>Draft genome of Tanacetum cinerariifolium, the natural source of mosquito coil.</title>
        <authorList>
            <person name="Yamashiro T."/>
            <person name="Shiraishi A."/>
            <person name="Satake H."/>
            <person name="Nakayama K."/>
        </authorList>
    </citation>
    <scope>NUCLEOTIDE SEQUENCE</scope>
</reference>
<sequence>MEFQVGDKVMLKVSPWKGVVRFGKRGKLNPRYVGPFKVLERVRDVAYKFDLPKELSKVHNTFHVSNLKMCHADELLAIPLDGLHFDDKLYFMEKPVEIVDHEVKRLKQSQIPLVEVQWNSKRGPEFT</sequence>
<name>A0A699URE2_TANCI</name>
<evidence type="ECO:0000313" key="2">
    <source>
        <dbReference type="EMBL" id="GFD23916.1"/>
    </source>
</evidence>
<dbReference type="Pfam" id="PF24626">
    <property type="entry name" value="SH3_Tf2-1"/>
    <property type="match status" value="1"/>
</dbReference>
<comment type="caution">
    <text evidence="2">The sequence shown here is derived from an EMBL/GenBank/DDBJ whole genome shotgun (WGS) entry which is preliminary data.</text>
</comment>
<protein>
    <submittedName>
        <fullName evidence="2">Putative reverse transcriptase domain-containing protein</fullName>
    </submittedName>
</protein>
<dbReference type="AlphaFoldDB" id="A0A699URE2"/>
<dbReference type="EMBL" id="BKCJ011348460">
    <property type="protein sequence ID" value="GFD23916.1"/>
    <property type="molecule type" value="Genomic_DNA"/>
</dbReference>
<keyword evidence="2" id="KW-0808">Transferase</keyword>
<dbReference type="InterPro" id="IPR056924">
    <property type="entry name" value="SH3_Tf2-1"/>
</dbReference>
<accession>A0A699URE2</accession>
<feature type="domain" description="Tf2-1-like SH3-like" evidence="1">
    <location>
        <begin position="6"/>
        <end position="71"/>
    </location>
</feature>
<dbReference type="PANTHER" id="PTHR46148">
    <property type="entry name" value="CHROMO DOMAIN-CONTAINING PROTEIN"/>
    <property type="match status" value="1"/>
</dbReference>
<keyword evidence="2" id="KW-0548">Nucleotidyltransferase</keyword>
<dbReference type="PANTHER" id="PTHR46148:SF59">
    <property type="entry name" value="NUCLEOTIDYLTRANSFERASE, RIBONUCLEASE H"/>
    <property type="match status" value="1"/>
</dbReference>
<organism evidence="2">
    <name type="scientific">Tanacetum cinerariifolium</name>
    <name type="common">Dalmatian daisy</name>
    <name type="synonym">Chrysanthemum cinerariifolium</name>
    <dbReference type="NCBI Taxonomy" id="118510"/>
    <lineage>
        <taxon>Eukaryota</taxon>
        <taxon>Viridiplantae</taxon>
        <taxon>Streptophyta</taxon>
        <taxon>Embryophyta</taxon>
        <taxon>Tracheophyta</taxon>
        <taxon>Spermatophyta</taxon>
        <taxon>Magnoliopsida</taxon>
        <taxon>eudicotyledons</taxon>
        <taxon>Gunneridae</taxon>
        <taxon>Pentapetalae</taxon>
        <taxon>asterids</taxon>
        <taxon>campanulids</taxon>
        <taxon>Asterales</taxon>
        <taxon>Asteraceae</taxon>
        <taxon>Asteroideae</taxon>
        <taxon>Anthemideae</taxon>
        <taxon>Anthemidinae</taxon>
        <taxon>Tanacetum</taxon>
    </lineage>
</organism>
<dbReference type="GO" id="GO:0003964">
    <property type="term" value="F:RNA-directed DNA polymerase activity"/>
    <property type="evidence" value="ECO:0007669"/>
    <property type="project" value="UniProtKB-KW"/>
</dbReference>
<evidence type="ECO:0000259" key="1">
    <source>
        <dbReference type="Pfam" id="PF24626"/>
    </source>
</evidence>